<organism evidence="1 2">
    <name type="scientific">Allacma fusca</name>
    <dbReference type="NCBI Taxonomy" id="39272"/>
    <lineage>
        <taxon>Eukaryota</taxon>
        <taxon>Metazoa</taxon>
        <taxon>Ecdysozoa</taxon>
        <taxon>Arthropoda</taxon>
        <taxon>Hexapoda</taxon>
        <taxon>Collembola</taxon>
        <taxon>Symphypleona</taxon>
        <taxon>Sminthuridae</taxon>
        <taxon>Allacma</taxon>
    </lineage>
</organism>
<keyword evidence="2" id="KW-1185">Reference proteome</keyword>
<dbReference type="EMBL" id="CAJVCH010463191">
    <property type="protein sequence ID" value="CAG7819918.1"/>
    <property type="molecule type" value="Genomic_DNA"/>
</dbReference>
<evidence type="ECO:0000313" key="1">
    <source>
        <dbReference type="EMBL" id="CAG7819918.1"/>
    </source>
</evidence>
<sequence length="136" mass="15479">MVGPFEGYGGVRLSNVHREFGVETHVDGLMPPPRHNERRNYFRGTQYGIANAFLRLHNYLSETPISRNSYPKDGDVPDIPLLIPQTTASVQPRQMRCRIDPTHVNHMSHQCQGFRCFTCHSSEPAKAQCPFTNPNM</sequence>
<gene>
    <name evidence="1" type="ORF">AFUS01_LOCUS30336</name>
</gene>
<dbReference type="AlphaFoldDB" id="A0A8J2LCQ2"/>
<reference evidence="1" key="1">
    <citation type="submission" date="2021-06" db="EMBL/GenBank/DDBJ databases">
        <authorList>
            <person name="Hodson N. C."/>
            <person name="Mongue J. A."/>
            <person name="Jaron S. K."/>
        </authorList>
    </citation>
    <scope>NUCLEOTIDE SEQUENCE</scope>
</reference>
<name>A0A8J2LCQ2_9HEXA</name>
<accession>A0A8J2LCQ2</accession>
<proteinExistence type="predicted"/>
<evidence type="ECO:0000313" key="2">
    <source>
        <dbReference type="Proteomes" id="UP000708208"/>
    </source>
</evidence>
<dbReference type="Proteomes" id="UP000708208">
    <property type="component" value="Unassembled WGS sequence"/>
</dbReference>
<comment type="caution">
    <text evidence="1">The sequence shown here is derived from an EMBL/GenBank/DDBJ whole genome shotgun (WGS) entry which is preliminary data.</text>
</comment>
<protein>
    <submittedName>
        <fullName evidence="1">Uncharacterized protein</fullName>
    </submittedName>
</protein>